<feature type="transmembrane region" description="Helical" evidence="1">
    <location>
        <begin position="173"/>
        <end position="191"/>
    </location>
</feature>
<feature type="transmembrane region" description="Helical" evidence="1">
    <location>
        <begin position="138"/>
        <end position="161"/>
    </location>
</feature>
<evidence type="ECO:0000313" key="2">
    <source>
        <dbReference type="EMBL" id="AGJ63665.1"/>
    </source>
</evidence>
<feature type="transmembrane region" description="Helical" evidence="1">
    <location>
        <begin position="107"/>
        <end position="126"/>
    </location>
</feature>
<organism>
    <name type="scientific">Saccharolobus islandicus LAL14/1</name>
    <dbReference type="NCBI Taxonomy" id="1241935"/>
    <lineage>
        <taxon>Archaea</taxon>
        <taxon>Thermoproteota</taxon>
        <taxon>Thermoprotei</taxon>
        <taxon>Sulfolobales</taxon>
        <taxon>Sulfolobaceae</taxon>
        <taxon>Saccharolobus</taxon>
    </lineage>
</organism>
<dbReference type="KEGG" id="sic:SiL_2227"/>
<evidence type="ECO:0000256" key="1">
    <source>
        <dbReference type="SAM" id="Phobius"/>
    </source>
</evidence>
<dbReference type="InterPro" id="IPR009844">
    <property type="entry name" value="DUF1404"/>
</dbReference>
<dbReference type="HOGENOM" id="CLU_109678_0_0_2"/>
<sequence length="219" mass="25167">MGRSIQYILPSSFRIKGEKVNNYFFIVVLIFCIFLIAVSVNPFTEEYMFINPIPYMLAHYSLFGAGILLSYYIIRRKIVDKSIAVIVGASIAFLWHYPYFFNLGAEILSVRLIEEVSLVIGGLMIGSSLKELSRNFKVLLLALWMIGDSILSLILMISPSLYTTVYAPQGLEYVGIIMFLMMNLIAVYLLLKYVNNLLRDEKDVVNEDYQRNTYPKNEH</sequence>
<dbReference type="EMBL" id="CP003928">
    <property type="protein sequence ID" value="AGJ63665.1"/>
    <property type="molecule type" value="Genomic_DNA"/>
</dbReference>
<evidence type="ECO:0008006" key="4">
    <source>
        <dbReference type="Google" id="ProtNLM"/>
    </source>
</evidence>
<feature type="transmembrane region" description="Helical" evidence="1">
    <location>
        <begin position="52"/>
        <end position="74"/>
    </location>
</feature>
<dbReference type="AlphaFoldDB" id="M9UHF7"/>
<keyword evidence="1" id="KW-1133">Transmembrane helix</keyword>
<gene>
    <name evidence="2" type="ORF">SiL_2227</name>
</gene>
<feature type="transmembrane region" description="Helical" evidence="1">
    <location>
        <begin position="20"/>
        <end position="40"/>
    </location>
</feature>
<name>M9UHF7_SACIS</name>
<keyword evidence="1" id="KW-0472">Membrane</keyword>
<dbReference type="Proteomes" id="UP000013006">
    <property type="component" value="Chromosome"/>
</dbReference>
<reference evidence="2 3" key="1">
    <citation type="journal article" date="2013" name="Open Biol.">
        <title>Genomics and genetics of Sulfolobus islandicus LAL14/1, a model hyperthermophilic archaeon.</title>
        <authorList>
            <person name="Jaubert C."/>
            <person name="Danioux C."/>
            <person name="Oberto J."/>
            <person name="Cortez D."/>
            <person name="Bize A."/>
            <person name="Krupovic M."/>
            <person name="She Q."/>
            <person name="Forterre P."/>
            <person name="Prangishvili D."/>
            <person name="Sezonov G."/>
        </authorList>
    </citation>
    <scope>NUCLEOTIDE SEQUENCE [LARGE SCALE GENOMIC DNA]</scope>
    <source>
        <strain evidence="2">LAL14/1</strain>
    </source>
</reference>
<dbReference type="Pfam" id="PF07185">
    <property type="entry name" value="DUF1404"/>
    <property type="match status" value="1"/>
</dbReference>
<keyword evidence="1" id="KW-0812">Transmembrane</keyword>
<accession>M9UHF7</accession>
<proteinExistence type="predicted"/>
<feature type="transmembrane region" description="Helical" evidence="1">
    <location>
        <begin position="83"/>
        <end position="101"/>
    </location>
</feature>
<evidence type="ECO:0000313" key="3">
    <source>
        <dbReference type="Proteomes" id="UP000013006"/>
    </source>
</evidence>
<protein>
    <recommendedName>
        <fullName evidence="4">DUF1404 domain-containing protein</fullName>
    </recommendedName>
</protein>